<dbReference type="InterPro" id="IPR031893">
    <property type="entry name" value="Phage_tail_APC"/>
</dbReference>
<accession>A0A381VSQ9</accession>
<evidence type="ECO:0000313" key="2">
    <source>
        <dbReference type="EMBL" id="SVA43111.1"/>
    </source>
</evidence>
<dbReference type="Gene3D" id="6.10.140.1310">
    <property type="match status" value="1"/>
</dbReference>
<dbReference type="AlphaFoldDB" id="A0A381VSQ9"/>
<dbReference type="Pfam" id="PF16778">
    <property type="entry name" value="Phage_tail_APC"/>
    <property type="match status" value="1"/>
</dbReference>
<sequence length="269" mass="30983">MAIYKTLLTYRIPDERYGQADVMGKTSTIQYEGPEKLLLWLTKDGNNLEEAWDADDMTERPLPGDMYQVELDAKAGDKECLIAGMIGPSTETYHPFGNLKRYEIKTGPDDVPNSSIKDPTYPSHVFDRNDIQENMYDPETKQFKNLRYHDNTSNMDNLDDDRIRHKRNMLLVASDHRVAASDIPAELKKEWTDYRKKLRDLPADWKECPNELIEWPKDPDKAKGVAEMEASGQPKPLIDHYVKIVDRTPEDKKAIEQMWPIAGVDENAP</sequence>
<reference evidence="2" key="1">
    <citation type="submission" date="2018-05" db="EMBL/GenBank/DDBJ databases">
        <authorList>
            <person name="Lanie J.A."/>
            <person name="Ng W.-L."/>
            <person name="Kazmierczak K.M."/>
            <person name="Andrzejewski T.M."/>
            <person name="Davidsen T.M."/>
            <person name="Wayne K.J."/>
            <person name="Tettelin H."/>
            <person name="Glass J.I."/>
            <person name="Rusch D."/>
            <person name="Podicherti R."/>
            <person name="Tsui H.-C.T."/>
            <person name="Winkler M.E."/>
        </authorList>
    </citation>
    <scope>NUCLEOTIDE SEQUENCE</scope>
</reference>
<dbReference type="EMBL" id="UINC01009620">
    <property type="protein sequence ID" value="SVA43111.1"/>
    <property type="molecule type" value="Genomic_DNA"/>
</dbReference>
<feature type="domain" description="Phage tail assembly chaperone-like" evidence="1">
    <location>
        <begin position="162"/>
        <end position="220"/>
    </location>
</feature>
<protein>
    <recommendedName>
        <fullName evidence="1">Phage tail assembly chaperone-like domain-containing protein</fullName>
    </recommendedName>
</protein>
<organism evidence="2">
    <name type="scientific">marine metagenome</name>
    <dbReference type="NCBI Taxonomy" id="408172"/>
    <lineage>
        <taxon>unclassified sequences</taxon>
        <taxon>metagenomes</taxon>
        <taxon>ecological metagenomes</taxon>
    </lineage>
</organism>
<gene>
    <name evidence="2" type="ORF">METZ01_LOCUS95965</name>
</gene>
<name>A0A381VSQ9_9ZZZZ</name>
<evidence type="ECO:0000259" key="1">
    <source>
        <dbReference type="Pfam" id="PF16778"/>
    </source>
</evidence>
<proteinExistence type="predicted"/>